<evidence type="ECO:0000313" key="4">
    <source>
        <dbReference type="EMBL" id="KAG2915612.1"/>
    </source>
</evidence>
<name>A0A329RYU0_9STRA</name>
<proteinExistence type="predicted"/>
<evidence type="ECO:0000313" key="9">
    <source>
        <dbReference type="Proteomes" id="UP000251314"/>
    </source>
</evidence>
<keyword evidence="2" id="KW-0812">Transmembrane</keyword>
<dbReference type="AlphaFoldDB" id="A0A329RYU0"/>
<organism evidence="8 9">
    <name type="scientific">Phytophthora cactorum</name>
    <dbReference type="NCBI Taxonomy" id="29920"/>
    <lineage>
        <taxon>Eukaryota</taxon>
        <taxon>Sar</taxon>
        <taxon>Stramenopiles</taxon>
        <taxon>Oomycota</taxon>
        <taxon>Peronosporomycetes</taxon>
        <taxon>Peronosporales</taxon>
        <taxon>Peronosporaceae</taxon>
        <taxon>Phytophthora</taxon>
    </lineage>
</organism>
<dbReference type="EMBL" id="RCMI01000353">
    <property type="protein sequence ID" value="KAG2915612.1"/>
    <property type="molecule type" value="Genomic_DNA"/>
</dbReference>
<accession>A0A329RYU0</accession>
<dbReference type="EMBL" id="MJFZ01000423">
    <property type="protein sequence ID" value="RAW29509.1"/>
    <property type="molecule type" value="Genomic_DNA"/>
</dbReference>
<keyword evidence="9" id="KW-1185">Reference proteome</keyword>
<evidence type="ECO:0000313" key="5">
    <source>
        <dbReference type="EMBL" id="KAG2940584.1"/>
    </source>
</evidence>
<dbReference type="EMBL" id="RCMK01000256">
    <property type="protein sequence ID" value="KAG2940584.1"/>
    <property type="molecule type" value="Genomic_DNA"/>
</dbReference>
<evidence type="ECO:0000256" key="1">
    <source>
        <dbReference type="SAM" id="MobiDB-lite"/>
    </source>
</evidence>
<dbReference type="Proteomes" id="UP000735874">
    <property type="component" value="Unassembled WGS sequence"/>
</dbReference>
<dbReference type="VEuPathDB" id="FungiDB:PC110_g14122"/>
<gene>
    <name evidence="8" type="ORF">PC110_g14122</name>
    <name evidence="3" type="ORF">PC113_g11719</name>
    <name evidence="4" type="ORF">PC115_g11335</name>
    <name evidence="5" type="ORF">PC117_g10503</name>
    <name evidence="6" type="ORF">PC118_g9566</name>
    <name evidence="7" type="ORF">PC129_g7622</name>
</gene>
<dbReference type="OrthoDB" id="127452at2759"/>
<dbReference type="Proteomes" id="UP000251314">
    <property type="component" value="Unassembled WGS sequence"/>
</dbReference>
<dbReference type="Proteomes" id="UP000774804">
    <property type="component" value="Unassembled WGS sequence"/>
</dbReference>
<dbReference type="Proteomes" id="UP000760860">
    <property type="component" value="Unassembled WGS sequence"/>
</dbReference>
<reference evidence="8 9" key="1">
    <citation type="submission" date="2018-01" db="EMBL/GenBank/DDBJ databases">
        <title>Draft genome of the strawberry crown rot pathogen Phytophthora cactorum.</title>
        <authorList>
            <person name="Armitage A.D."/>
            <person name="Lysoe E."/>
            <person name="Nellist C.F."/>
            <person name="Harrison R.J."/>
            <person name="Brurberg M.B."/>
        </authorList>
    </citation>
    <scope>NUCLEOTIDE SEQUENCE [LARGE SCALE GENOMIC DNA]</scope>
    <source>
        <strain evidence="8 9">10300</strain>
    </source>
</reference>
<keyword evidence="2" id="KW-1133">Transmembrane helix</keyword>
<dbReference type="EMBL" id="RCML01000263">
    <property type="protein sequence ID" value="KAG2983204.1"/>
    <property type="molecule type" value="Genomic_DNA"/>
</dbReference>
<evidence type="ECO:0000313" key="8">
    <source>
        <dbReference type="EMBL" id="RAW29509.1"/>
    </source>
</evidence>
<feature type="compositionally biased region" description="Basic and acidic residues" evidence="1">
    <location>
        <begin position="247"/>
        <end position="261"/>
    </location>
</feature>
<evidence type="ECO:0000313" key="7">
    <source>
        <dbReference type="EMBL" id="KAG3221646.1"/>
    </source>
</evidence>
<evidence type="ECO:0000313" key="3">
    <source>
        <dbReference type="EMBL" id="KAG2856273.1"/>
    </source>
</evidence>
<sequence>MSADAQPCADSFAFFSSTPLVVQQAAAHRLVVIPVRRECCSWTCDSSARATYSTALTSTSIQPARAGIDFVELRGAVLFEVGQQRAQLAVEVLPALADDWKDSTIPTQRAFAVRLEASLNASTTVRASTEIIVEPTPPWKTSSIPSTSILSTSYIVVGVLAAAGLVVLVACWFRARLCRLPRRGRAFEYKLVLLPRRNSGISEDVLVSIGDSSPKKSNKRRTPRRVSSFKNWRAFIEHRVSDHVVPEAEVVGKQEKKKESSEDADDDSESERDLREHLASIQSPSPRKINIDMYWKCRSDSTPE</sequence>
<feature type="transmembrane region" description="Helical" evidence="2">
    <location>
        <begin position="154"/>
        <end position="175"/>
    </location>
</feature>
<evidence type="ECO:0000256" key="2">
    <source>
        <dbReference type="SAM" id="Phobius"/>
    </source>
</evidence>
<reference evidence="3" key="2">
    <citation type="submission" date="2018-10" db="EMBL/GenBank/DDBJ databases">
        <title>Effector identification in a new, highly contiguous assembly of the strawberry crown rot pathogen Phytophthora cactorum.</title>
        <authorList>
            <person name="Armitage A.D."/>
            <person name="Nellist C.F."/>
            <person name="Bates H."/>
            <person name="Vickerstaff R.J."/>
            <person name="Harrison R.J."/>
        </authorList>
    </citation>
    <scope>NUCLEOTIDE SEQUENCE</scope>
    <source>
        <strain evidence="3">15-7</strain>
        <strain evidence="4">4032</strain>
        <strain evidence="5">4040</strain>
        <strain evidence="6">P415</strain>
        <strain evidence="7">P421</strain>
    </source>
</reference>
<feature type="region of interest" description="Disordered" evidence="1">
    <location>
        <begin position="247"/>
        <end position="285"/>
    </location>
</feature>
<dbReference type="Proteomes" id="UP000736787">
    <property type="component" value="Unassembled WGS sequence"/>
</dbReference>
<keyword evidence="2" id="KW-0472">Membrane</keyword>
<evidence type="ECO:0000313" key="6">
    <source>
        <dbReference type="EMBL" id="KAG2983204.1"/>
    </source>
</evidence>
<comment type="caution">
    <text evidence="8">The sequence shown here is derived from an EMBL/GenBank/DDBJ whole genome shotgun (WGS) entry which is preliminary data.</text>
</comment>
<dbReference type="EMBL" id="RCMG01000340">
    <property type="protein sequence ID" value="KAG2856273.1"/>
    <property type="molecule type" value="Genomic_DNA"/>
</dbReference>
<dbReference type="EMBL" id="RCMV01000210">
    <property type="protein sequence ID" value="KAG3221646.1"/>
    <property type="molecule type" value="Genomic_DNA"/>
</dbReference>
<dbReference type="Proteomes" id="UP000697107">
    <property type="component" value="Unassembled WGS sequence"/>
</dbReference>
<protein>
    <submittedName>
        <fullName evidence="8">Uncharacterized protein</fullName>
    </submittedName>
</protein>